<dbReference type="OrthoDB" id="9782387at2"/>
<proteinExistence type="inferred from homology"/>
<reference evidence="12 13" key="1">
    <citation type="submission" date="2018-03" db="EMBL/GenBank/DDBJ databases">
        <title>Neisseria weixii sp. nov., isolated from the intestinal contents of Tibetan Plateau pika (Ochotona curzoniae) in Yushu, Qinghai Province, China.</title>
        <authorList>
            <person name="Gui Z."/>
        </authorList>
    </citation>
    <scope>NUCLEOTIDE SEQUENCE [LARGE SCALE GENOMIC DNA]</scope>
    <source>
        <strain evidence="12 13">ATCC 51483</strain>
    </source>
</reference>
<keyword evidence="5 10" id="KW-0949">S-adenosyl-L-methionine</keyword>
<dbReference type="InterPro" id="IPR058240">
    <property type="entry name" value="rSAM_sf"/>
</dbReference>
<dbReference type="InterPro" id="IPR001989">
    <property type="entry name" value="Radical_activat_CS"/>
</dbReference>
<evidence type="ECO:0000256" key="5">
    <source>
        <dbReference type="ARBA" id="ARBA00022691"/>
    </source>
</evidence>
<dbReference type="GO" id="GO:0043365">
    <property type="term" value="F:[formate-C-acetyltransferase]-activating enzyme activity"/>
    <property type="evidence" value="ECO:0007669"/>
    <property type="project" value="UniProtKB-UniRule"/>
</dbReference>
<comment type="subcellular location">
    <subcellularLocation>
        <location evidence="10">Cytoplasm</location>
    </subcellularLocation>
</comment>
<dbReference type="PANTHER" id="PTHR30352:SF5">
    <property type="entry name" value="PYRUVATE FORMATE-LYASE 1-ACTIVATING ENZYME"/>
    <property type="match status" value="1"/>
</dbReference>
<keyword evidence="4" id="KW-0119">Carbohydrate metabolism</keyword>
<keyword evidence="3 10" id="KW-0004">4Fe-4S</keyword>
<comment type="function">
    <text evidence="10">Activation of pyruvate formate-lyase under anaerobic conditions by generation of an organic free radical, using S-adenosylmethionine and reduced flavodoxin as cosubstrates to produce 5'-deoxy-adenosine.</text>
</comment>
<dbReference type="GO" id="GO:0046872">
    <property type="term" value="F:metal ion binding"/>
    <property type="evidence" value="ECO:0007669"/>
    <property type="project" value="UniProtKB-UniRule"/>
</dbReference>
<protein>
    <recommendedName>
        <fullName evidence="10">Pyruvate formate-lyase-activating enzyme</fullName>
        <ecNumber evidence="10">1.97.1.4</ecNumber>
    </recommendedName>
</protein>
<dbReference type="NCBIfam" id="TIGR02493">
    <property type="entry name" value="PFLA"/>
    <property type="match status" value="1"/>
</dbReference>
<dbReference type="CDD" id="cd01335">
    <property type="entry name" value="Radical_SAM"/>
    <property type="match status" value="1"/>
</dbReference>
<dbReference type="PANTHER" id="PTHR30352">
    <property type="entry name" value="PYRUVATE FORMATE-LYASE-ACTIVATING ENZYME"/>
    <property type="match status" value="1"/>
</dbReference>
<dbReference type="NCBIfam" id="NF008356">
    <property type="entry name" value="PRK11145.1"/>
    <property type="match status" value="1"/>
</dbReference>
<dbReference type="InterPro" id="IPR012838">
    <property type="entry name" value="PFL1_activating"/>
</dbReference>
<evidence type="ECO:0000256" key="7">
    <source>
        <dbReference type="ARBA" id="ARBA00023002"/>
    </source>
</evidence>
<dbReference type="PROSITE" id="PS51918">
    <property type="entry name" value="RADICAL_SAM"/>
    <property type="match status" value="1"/>
</dbReference>
<evidence type="ECO:0000256" key="8">
    <source>
        <dbReference type="ARBA" id="ARBA00023004"/>
    </source>
</evidence>
<dbReference type="SFLD" id="SFLDG01066">
    <property type="entry name" value="organic_radical-activating_enz"/>
    <property type="match status" value="1"/>
</dbReference>
<comment type="function">
    <text evidence="1">Activation of pyruvate formate-lyase 1 under anaerobic conditions by generation of an organic free radical, using S-adenosylmethionine and reduced flavodoxin as cosubstrates to produce 5'-deoxy-adenosine.</text>
</comment>
<feature type="domain" description="Radical SAM core" evidence="11">
    <location>
        <begin position="47"/>
        <end position="276"/>
    </location>
</feature>
<dbReference type="InterPro" id="IPR007197">
    <property type="entry name" value="rSAM"/>
</dbReference>
<evidence type="ECO:0000256" key="9">
    <source>
        <dbReference type="ARBA" id="ARBA00023014"/>
    </source>
</evidence>
<keyword evidence="12" id="KW-0456">Lyase</keyword>
<evidence type="ECO:0000256" key="1">
    <source>
        <dbReference type="ARBA" id="ARBA00002918"/>
    </source>
</evidence>
<evidence type="ECO:0000256" key="2">
    <source>
        <dbReference type="ARBA" id="ARBA00009777"/>
    </source>
</evidence>
<dbReference type="GO" id="GO:0005737">
    <property type="term" value="C:cytoplasm"/>
    <property type="evidence" value="ECO:0007669"/>
    <property type="project" value="UniProtKB-SubCell"/>
</dbReference>
<keyword evidence="13" id="KW-1185">Reference proteome</keyword>
<keyword evidence="6 10" id="KW-0479">Metal-binding</keyword>
<dbReference type="SFLD" id="SFLDS00029">
    <property type="entry name" value="Radical_SAM"/>
    <property type="match status" value="1"/>
</dbReference>
<comment type="catalytic activity">
    <reaction evidence="10">
        <text>glycyl-[formate C-acetyltransferase] + reduced [flavodoxin] + S-adenosyl-L-methionine = glycin-2-yl radical-[formate C-acetyltransferase] + semiquinone [flavodoxin] + 5'-deoxyadenosine + L-methionine + H(+)</text>
        <dbReference type="Rhea" id="RHEA:19225"/>
        <dbReference type="Rhea" id="RHEA-COMP:10622"/>
        <dbReference type="Rhea" id="RHEA-COMP:12190"/>
        <dbReference type="Rhea" id="RHEA-COMP:12191"/>
        <dbReference type="Rhea" id="RHEA-COMP:14480"/>
        <dbReference type="ChEBI" id="CHEBI:15378"/>
        <dbReference type="ChEBI" id="CHEBI:17319"/>
        <dbReference type="ChEBI" id="CHEBI:29947"/>
        <dbReference type="ChEBI" id="CHEBI:32722"/>
        <dbReference type="ChEBI" id="CHEBI:57618"/>
        <dbReference type="ChEBI" id="CHEBI:57844"/>
        <dbReference type="ChEBI" id="CHEBI:59789"/>
        <dbReference type="ChEBI" id="CHEBI:140311"/>
        <dbReference type="EC" id="1.97.1.4"/>
    </reaction>
</comment>
<dbReference type="AlphaFoldDB" id="A0A2P7TZT6"/>
<name>A0A2P7TZT6_9NEIS</name>
<dbReference type="EC" id="1.97.1.4" evidence="10"/>
<keyword evidence="9 10" id="KW-0411">Iron-sulfur</keyword>
<dbReference type="GO" id="GO:0051539">
    <property type="term" value="F:4 iron, 4 sulfur cluster binding"/>
    <property type="evidence" value="ECO:0007669"/>
    <property type="project" value="UniProtKB-UniRule"/>
</dbReference>
<evidence type="ECO:0000256" key="4">
    <source>
        <dbReference type="ARBA" id="ARBA00022526"/>
    </source>
</evidence>
<keyword evidence="7 10" id="KW-0560">Oxidoreductase</keyword>
<dbReference type="InterPro" id="IPR034457">
    <property type="entry name" value="Organic_radical-activating"/>
</dbReference>
<evidence type="ECO:0000313" key="13">
    <source>
        <dbReference type="Proteomes" id="UP000241868"/>
    </source>
</evidence>
<organism evidence="12 13">
    <name type="scientific">Neisseria iguanae</name>
    <dbReference type="NCBI Taxonomy" id="90242"/>
    <lineage>
        <taxon>Bacteria</taxon>
        <taxon>Pseudomonadati</taxon>
        <taxon>Pseudomonadota</taxon>
        <taxon>Betaproteobacteria</taxon>
        <taxon>Neisseriales</taxon>
        <taxon>Neisseriaceae</taxon>
        <taxon>Neisseria</taxon>
    </lineage>
</organism>
<evidence type="ECO:0000256" key="10">
    <source>
        <dbReference type="RuleBase" id="RU362053"/>
    </source>
</evidence>
<dbReference type="Proteomes" id="UP000241868">
    <property type="component" value="Unassembled WGS sequence"/>
</dbReference>
<accession>A0A2P7TZT6</accession>
<sequence>MQAFTLTPEQQAKDIKPRIRAKADNAAGHRHYQGKGIVHSIESCGTVDGPGLRYVLFLQGCLMRCLYCHNRDTWDLHTDKAQELTVGQVMKQVMAYRHYLRATGGGVTATGGEPLLQYEFVRDWFTACREHDIHTCLDTNGYALHYDSILDGLLDHTNLVMLDLKQIDPDIHKVLVGIPNTKTLNFARYLSERKQPARVRYVIVPGYTDDERSANLLGEFIGGMENIETVELLPYHELGAHKWALCGDEYKLTGVHPPPKETVLKIKKILEGYGKNIIY</sequence>
<dbReference type="Pfam" id="PF04055">
    <property type="entry name" value="Radical_SAM"/>
    <property type="match status" value="1"/>
</dbReference>
<keyword evidence="10" id="KW-0963">Cytoplasm</keyword>
<comment type="similarity">
    <text evidence="2 10">Belongs to the organic radical-activating enzymes family.</text>
</comment>
<dbReference type="RefSeq" id="WP_106741744.1">
    <property type="nucleotide sequence ID" value="NZ_PXYY01000040.1"/>
</dbReference>
<gene>
    <name evidence="12" type="primary">pflA</name>
    <name evidence="12" type="ORF">C7N83_07485</name>
</gene>
<keyword evidence="8 10" id="KW-0408">Iron</keyword>
<dbReference type="SUPFAM" id="SSF102114">
    <property type="entry name" value="Radical SAM enzymes"/>
    <property type="match status" value="1"/>
</dbReference>
<dbReference type="GO" id="GO:0016829">
    <property type="term" value="F:lyase activity"/>
    <property type="evidence" value="ECO:0007669"/>
    <property type="project" value="UniProtKB-KW"/>
</dbReference>
<dbReference type="GO" id="GO:0006006">
    <property type="term" value="P:glucose metabolic process"/>
    <property type="evidence" value="ECO:0007669"/>
    <property type="project" value="UniProtKB-KW"/>
</dbReference>
<keyword evidence="4" id="KW-0313">Glucose metabolism</keyword>
<dbReference type="Gene3D" id="3.20.20.70">
    <property type="entry name" value="Aldolase class I"/>
    <property type="match status" value="1"/>
</dbReference>
<dbReference type="PROSITE" id="PS01087">
    <property type="entry name" value="RADICAL_ACTIVATING"/>
    <property type="match status" value="1"/>
</dbReference>
<comment type="caution">
    <text evidence="12">The sequence shown here is derived from an EMBL/GenBank/DDBJ whole genome shotgun (WGS) entry which is preliminary data.</text>
</comment>
<keyword evidence="12" id="KW-0670">Pyruvate</keyword>
<dbReference type="InterPro" id="IPR013785">
    <property type="entry name" value="Aldolase_TIM"/>
</dbReference>
<evidence type="ECO:0000256" key="3">
    <source>
        <dbReference type="ARBA" id="ARBA00022485"/>
    </source>
</evidence>
<dbReference type="EMBL" id="PXYY01000040">
    <property type="protein sequence ID" value="PSJ80248.1"/>
    <property type="molecule type" value="Genomic_DNA"/>
</dbReference>
<evidence type="ECO:0000259" key="11">
    <source>
        <dbReference type="PROSITE" id="PS51918"/>
    </source>
</evidence>
<evidence type="ECO:0000313" key="12">
    <source>
        <dbReference type="EMBL" id="PSJ80248.1"/>
    </source>
</evidence>
<evidence type="ECO:0000256" key="6">
    <source>
        <dbReference type="ARBA" id="ARBA00022723"/>
    </source>
</evidence>
<comment type="cofactor">
    <cofactor evidence="10">
        <name>[4Fe-4S] cluster</name>
        <dbReference type="ChEBI" id="CHEBI:49883"/>
    </cofactor>
    <text evidence="10">Binds 1 [4Fe-4S] cluster. The cluster is coordinated with 3 cysteines and an exchangeable S-adenosyl-L-methionine.</text>
</comment>